<evidence type="ECO:0000259" key="2">
    <source>
        <dbReference type="Pfam" id="PF05065"/>
    </source>
</evidence>
<sequence>MNHAEIAQIAIDKREVAIRQLRELTDGVKNRSLTRGEKKRESELLDLIAEEDTNAKRHISAAAAEDSAMRAQFPLRGATFAGHPERFAKASSSVTPGELMHRSLEMSRGVTTPSTGKAFSPEQVAKNFVDLLAPQSVVMASGVNRVETDAETYSFPVIRSDFSAGFVGELDDLPTGGFGAEPLKVTPRKIAVADLIANELIQDGGPAFLNPMAKSLLRTVALGFDREALVGTGTGKGFVGIANTAGIQKLAVAGELKDLDPFVSAFGLLESANAKASVIVMAPKSWSALMALREMSGSLKPLLSESAGSPTAGVQRSILGVPVWLSSFMPNADILVYEADQVFAVWRRDAGFEISNQFGFLKDGTAVRAIARAAIAVPNAAAVCKITVSA</sequence>
<accession>A0ABY7Q4Q9</accession>
<dbReference type="SUPFAM" id="SSF56563">
    <property type="entry name" value="Major capsid protein gp5"/>
    <property type="match status" value="1"/>
</dbReference>
<dbReference type="InterPro" id="IPR024455">
    <property type="entry name" value="Phage_capsid"/>
</dbReference>
<protein>
    <submittedName>
        <fullName evidence="3">Phage major capsid protein</fullName>
    </submittedName>
</protein>
<evidence type="ECO:0000256" key="1">
    <source>
        <dbReference type="ARBA" id="ARBA00004328"/>
    </source>
</evidence>
<dbReference type="EMBL" id="CP115450">
    <property type="protein sequence ID" value="WBP87706.1"/>
    <property type="molecule type" value="Genomic_DNA"/>
</dbReference>
<name>A0ABY7Q4Q9_9ACTN</name>
<dbReference type="NCBIfam" id="TIGR01554">
    <property type="entry name" value="major_cap_HK97"/>
    <property type="match status" value="1"/>
</dbReference>
<reference evidence="4" key="1">
    <citation type="submission" date="2022-12" db="EMBL/GenBank/DDBJ databases">
        <authorList>
            <person name="Mo P."/>
        </authorList>
    </citation>
    <scope>NUCLEOTIDE SEQUENCE [LARGE SCALE GENOMIC DNA]</scope>
    <source>
        <strain evidence="4">HUAS 3-15</strain>
    </source>
</reference>
<gene>
    <name evidence="3" type="ORF">O1G21_18895</name>
</gene>
<comment type="subcellular location">
    <subcellularLocation>
        <location evidence="1">Virion</location>
    </subcellularLocation>
</comment>
<evidence type="ECO:0000313" key="4">
    <source>
        <dbReference type="Proteomes" id="UP001212821"/>
    </source>
</evidence>
<evidence type="ECO:0000313" key="3">
    <source>
        <dbReference type="EMBL" id="WBP87706.1"/>
    </source>
</evidence>
<organism evidence="3 4">
    <name type="scientific">Kitasatospora cathayae</name>
    <dbReference type="NCBI Taxonomy" id="3004092"/>
    <lineage>
        <taxon>Bacteria</taxon>
        <taxon>Bacillati</taxon>
        <taxon>Actinomycetota</taxon>
        <taxon>Actinomycetes</taxon>
        <taxon>Kitasatosporales</taxon>
        <taxon>Streptomycetaceae</taxon>
        <taxon>Kitasatospora</taxon>
    </lineage>
</organism>
<dbReference type="RefSeq" id="WP_270145376.1">
    <property type="nucleotide sequence ID" value="NZ_CP115450.1"/>
</dbReference>
<proteinExistence type="predicted"/>
<dbReference type="Proteomes" id="UP001212821">
    <property type="component" value="Chromosome"/>
</dbReference>
<feature type="domain" description="Phage capsid-like C-terminal" evidence="2">
    <location>
        <begin position="120"/>
        <end position="387"/>
    </location>
</feature>
<dbReference type="Pfam" id="PF05065">
    <property type="entry name" value="Phage_capsid"/>
    <property type="match status" value="1"/>
</dbReference>
<dbReference type="Gene3D" id="3.30.2400.10">
    <property type="entry name" value="Major capsid protein gp5"/>
    <property type="match status" value="1"/>
</dbReference>
<keyword evidence="4" id="KW-1185">Reference proteome</keyword>
<dbReference type="Gene3D" id="3.30.2320.10">
    <property type="entry name" value="hypothetical protein PF0899 domain"/>
    <property type="match status" value="1"/>
</dbReference>
<dbReference type="InterPro" id="IPR054612">
    <property type="entry name" value="Phage_capsid-like_C"/>
</dbReference>